<keyword evidence="1" id="KW-0472">Membrane</keyword>
<proteinExistence type="predicted"/>
<dbReference type="STRING" id="681398.PJIAN_4293"/>
<gene>
    <name evidence="2" type="ORF">PJIAN_4293</name>
</gene>
<keyword evidence="1" id="KW-1133">Transmembrane helix</keyword>
<dbReference type="Proteomes" id="UP000076586">
    <property type="component" value="Unassembled WGS sequence"/>
</dbReference>
<reference evidence="3" key="1">
    <citation type="submission" date="2016-04" db="EMBL/GenBank/DDBJ databases">
        <title>Draft genome sequence of Paludibacter jiangxiensis strain NM7.</title>
        <authorList>
            <person name="Qiu Y."/>
            <person name="Matsuura N."/>
            <person name="Ohashi A."/>
            <person name="Tourlousse M.D."/>
            <person name="Sekiguchi Y."/>
        </authorList>
    </citation>
    <scope>NUCLEOTIDE SEQUENCE [LARGE SCALE GENOMIC DNA]</scope>
    <source>
        <strain evidence="3">NM7</strain>
    </source>
</reference>
<comment type="caution">
    <text evidence="2">The sequence shown here is derived from an EMBL/GenBank/DDBJ whole genome shotgun (WGS) entry which is preliminary data.</text>
</comment>
<dbReference type="AlphaFoldDB" id="A0A161LWU1"/>
<evidence type="ECO:0000256" key="1">
    <source>
        <dbReference type="SAM" id="Phobius"/>
    </source>
</evidence>
<keyword evidence="1" id="KW-0812">Transmembrane</keyword>
<accession>A0A161LWU1</accession>
<evidence type="ECO:0000313" key="3">
    <source>
        <dbReference type="Proteomes" id="UP000076586"/>
    </source>
</evidence>
<feature type="transmembrane region" description="Helical" evidence="1">
    <location>
        <begin position="28"/>
        <end position="53"/>
    </location>
</feature>
<dbReference type="EMBL" id="BDCR01000004">
    <property type="protein sequence ID" value="GAT63752.1"/>
    <property type="molecule type" value="Genomic_DNA"/>
</dbReference>
<organism evidence="2 3">
    <name type="scientific">Paludibacter jiangxiensis</name>
    <dbReference type="NCBI Taxonomy" id="681398"/>
    <lineage>
        <taxon>Bacteria</taxon>
        <taxon>Pseudomonadati</taxon>
        <taxon>Bacteroidota</taxon>
        <taxon>Bacteroidia</taxon>
        <taxon>Bacteroidales</taxon>
        <taxon>Paludibacteraceae</taxon>
        <taxon>Paludibacter</taxon>
    </lineage>
</organism>
<feature type="transmembrane region" description="Helical" evidence="1">
    <location>
        <begin position="59"/>
        <end position="79"/>
    </location>
</feature>
<evidence type="ECO:0000313" key="2">
    <source>
        <dbReference type="EMBL" id="GAT63752.1"/>
    </source>
</evidence>
<reference evidence="3" key="2">
    <citation type="journal article" date="2017" name="Genome Announc.">
        <title>Draft genome sequence of Paludibacter jiangxiensis NM7(T), a propionate-producing fermentative bacterium.</title>
        <authorList>
            <person name="Qiu Y.-L."/>
            <person name="Tourlousse D.M."/>
            <person name="Matsuura N."/>
            <person name="Ohashi A."/>
            <person name="Sekiguchi Y."/>
        </authorList>
    </citation>
    <scope>NUCLEOTIDE SEQUENCE [LARGE SCALE GENOMIC DNA]</scope>
    <source>
        <strain evidence="3">NM7</strain>
    </source>
</reference>
<keyword evidence="3" id="KW-1185">Reference proteome</keyword>
<name>A0A161LWU1_9BACT</name>
<sequence length="84" mass="9379">MITHLQNPIYLCIELILEDPIMKRPASLVIGILLLFLAFAQLLRFIIAVPIVVANCVSIPAWISAVAAIFLALLGVWLLNERKR</sequence>
<protein>
    <submittedName>
        <fullName evidence="2">Uncharacterized protein</fullName>
    </submittedName>
</protein>